<feature type="transmembrane region" description="Helical" evidence="7">
    <location>
        <begin position="6"/>
        <end position="22"/>
    </location>
</feature>
<gene>
    <name evidence="11" type="ORF">DRW41_08515</name>
</gene>
<dbReference type="RefSeq" id="WP_115451519.1">
    <property type="nucleotide sequence ID" value="NZ_QNQT01000002.1"/>
</dbReference>
<dbReference type="PANTHER" id="PTHR10590">
    <property type="entry name" value="SODIUM/NUCLEOSIDE COTRANSPORTER"/>
    <property type="match status" value="1"/>
</dbReference>
<dbReference type="InterPro" id="IPR011642">
    <property type="entry name" value="Gate_dom"/>
</dbReference>
<keyword evidence="5 7" id="KW-1133">Transmembrane helix</keyword>
<evidence type="ECO:0000259" key="10">
    <source>
        <dbReference type="Pfam" id="PF07670"/>
    </source>
</evidence>
<organism evidence="11 12">
    <name type="scientific">Neobacillus piezotolerans</name>
    <dbReference type="NCBI Taxonomy" id="2259171"/>
    <lineage>
        <taxon>Bacteria</taxon>
        <taxon>Bacillati</taxon>
        <taxon>Bacillota</taxon>
        <taxon>Bacilli</taxon>
        <taxon>Bacillales</taxon>
        <taxon>Bacillaceae</taxon>
        <taxon>Neobacillus</taxon>
    </lineage>
</organism>
<evidence type="ECO:0000313" key="11">
    <source>
        <dbReference type="EMBL" id="RDU37849.1"/>
    </source>
</evidence>
<dbReference type="Pfam" id="PF07662">
    <property type="entry name" value="Nucleos_tra2_C"/>
    <property type="match status" value="1"/>
</dbReference>
<feature type="transmembrane region" description="Helical" evidence="7">
    <location>
        <begin position="34"/>
        <end position="67"/>
    </location>
</feature>
<dbReference type="InterPro" id="IPR011657">
    <property type="entry name" value="CNT_C_dom"/>
</dbReference>
<sequence>MDIIRGIIGLAFIFGLGYLISFDRKNVRYKPMAIMIGLQLVITFVSLNTAFGIKILGAISDFFSWLLKQAEGGTNFVFGGIQMEFVFFFHVLMPIVFVSALLGILNYIKVLPFIIKWTGKLINKITGMGDLESYFAPSTAILGQPEVFITIKEQISKMKPQQLYTICASAMSAVAAATLGAYMTMVPGQYVVVAVFLNIFSALIISCVVNPYDPKTINEDASVNMEGAEWVSAEREVSATSEVSAGSEEREPFFQMLGTYILDGFKLVIIVSAMLIGFMALVTLLNNSFEIMFNITFTEIMGWIFAPIAFVLGVPWDEVVKVGSIMATKLVTNEFVAMGELAKVAETLSPKANAMISTYLISFANFGTLGIVSGSIKSIDEKQGKMVAKYSVKLLVGATMASMLTATIVGMFY</sequence>
<protein>
    <submittedName>
        <fullName evidence="11">NupC/NupG family nucleoside CNT transporter</fullName>
    </submittedName>
</protein>
<dbReference type="AlphaFoldDB" id="A0A3D8GUF6"/>
<dbReference type="InterPro" id="IPR002668">
    <property type="entry name" value="CNT_N_dom"/>
</dbReference>
<dbReference type="GO" id="GO:0015293">
    <property type="term" value="F:symporter activity"/>
    <property type="evidence" value="ECO:0007669"/>
    <property type="project" value="TreeGrafter"/>
</dbReference>
<name>A0A3D8GUF6_9BACI</name>
<feature type="transmembrane region" description="Helical" evidence="7">
    <location>
        <begin position="190"/>
        <end position="209"/>
    </location>
</feature>
<evidence type="ECO:0000256" key="4">
    <source>
        <dbReference type="ARBA" id="ARBA00022692"/>
    </source>
</evidence>
<accession>A0A3D8GUF6</accession>
<keyword evidence="6 7" id="KW-0472">Membrane</keyword>
<evidence type="ECO:0000256" key="2">
    <source>
        <dbReference type="ARBA" id="ARBA00009033"/>
    </source>
</evidence>
<feature type="transmembrane region" description="Helical" evidence="7">
    <location>
        <begin position="163"/>
        <end position="184"/>
    </location>
</feature>
<dbReference type="Pfam" id="PF07670">
    <property type="entry name" value="Gate"/>
    <property type="match status" value="1"/>
</dbReference>
<evidence type="ECO:0000256" key="6">
    <source>
        <dbReference type="ARBA" id="ARBA00023136"/>
    </source>
</evidence>
<feature type="transmembrane region" description="Helical" evidence="7">
    <location>
        <begin position="392"/>
        <end position="412"/>
    </location>
</feature>
<evidence type="ECO:0000256" key="5">
    <source>
        <dbReference type="ARBA" id="ARBA00022989"/>
    </source>
</evidence>
<dbReference type="Proteomes" id="UP000257144">
    <property type="component" value="Unassembled WGS sequence"/>
</dbReference>
<evidence type="ECO:0000256" key="1">
    <source>
        <dbReference type="ARBA" id="ARBA00004651"/>
    </source>
</evidence>
<feature type="transmembrane region" description="Helical" evidence="7">
    <location>
        <begin position="265"/>
        <end position="285"/>
    </location>
</feature>
<evidence type="ECO:0000259" key="8">
    <source>
        <dbReference type="Pfam" id="PF01773"/>
    </source>
</evidence>
<keyword evidence="4 7" id="KW-0812">Transmembrane</keyword>
<proteinExistence type="inferred from homology"/>
<evidence type="ECO:0000256" key="7">
    <source>
        <dbReference type="SAM" id="Phobius"/>
    </source>
</evidence>
<evidence type="ECO:0000259" key="9">
    <source>
        <dbReference type="Pfam" id="PF07662"/>
    </source>
</evidence>
<evidence type="ECO:0000313" key="12">
    <source>
        <dbReference type="Proteomes" id="UP000257144"/>
    </source>
</evidence>
<dbReference type="GO" id="GO:0005337">
    <property type="term" value="F:nucleoside transmembrane transporter activity"/>
    <property type="evidence" value="ECO:0007669"/>
    <property type="project" value="InterPro"/>
</dbReference>
<dbReference type="GO" id="GO:0005886">
    <property type="term" value="C:plasma membrane"/>
    <property type="evidence" value="ECO:0007669"/>
    <property type="project" value="UniProtKB-SubCell"/>
</dbReference>
<dbReference type="EMBL" id="QNQT01000002">
    <property type="protein sequence ID" value="RDU37849.1"/>
    <property type="molecule type" value="Genomic_DNA"/>
</dbReference>
<evidence type="ECO:0000256" key="3">
    <source>
        <dbReference type="ARBA" id="ARBA00022475"/>
    </source>
</evidence>
<comment type="caution">
    <text evidence="11">The sequence shown here is derived from an EMBL/GenBank/DDBJ whole genome shotgun (WGS) entry which is preliminary data.</text>
</comment>
<comment type="similarity">
    <text evidence="2">Belongs to the concentrative nucleoside transporter (CNT) (TC 2.A.41) family.</text>
</comment>
<feature type="transmembrane region" description="Helical" evidence="7">
    <location>
        <begin position="87"/>
        <end position="108"/>
    </location>
</feature>
<dbReference type="Pfam" id="PF01773">
    <property type="entry name" value="Nucleos_tra2_N"/>
    <property type="match status" value="1"/>
</dbReference>
<dbReference type="PANTHER" id="PTHR10590:SF23">
    <property type="entry name" value="NUPC_NUPG FAMILY NUCLEOSIDE CNT TRANSPORTER"/>
    <property type="match status" value="1"/>
</dbReference>
<feature type="domain" description="Concentrative nucleoside transporter C-terminal" evidence="9">
    <location>
        <begin position="190"/>
        <end position="410"/>
    </location>
</feature>
<keyword evidence="3" id="KW-1003">Cell membrane</keyword>
<dbReference type="OrthoDB" id="9766455at2"/>
<feature type="transmembrane region" description="Helical" evidence="7">
    <location>
        <begin position="291"/>
        <end position="316"/>
    </location>
</feature>
<comment type="subcellular location">
    <subcellularLocation>
        <location evidence="1">Cell membrane</location>
        <topology evidence="1">Multi-pass membrane protein</topology>
    </subcellularLocation>
</comment>
<keyword evidence="12" id="KW-1185">Reference proteome</keyword>
<dbReference type="InterPro" id="IPR008276">
    <property type="entry name" value="C_nuclsd_transpt"/>
</dbReference>
<reference evidence="11 12" key="1">
    <citation type="submission" date="2018-07" db="EMBL/GenBank/DDBJ databases">
        <title>Bacillus sp. YLB-04 draft genome sequence.</title>
        <authorList>
            <person name="Yu L."/>
            <person name="Tang X."/>
        </authorList>
    </citation>
    <scope>NUCLEOTIDE SEQUENCE [LARGE SCALE GENOMIC DNA]</scope>
    <source>
        <strain evidence="11 12">YLB-04</strain>
    </source>
</reference>
<feature type="domain" description="Concentrative nucleoside transporter N-terminal" evidence="8">
    <location>
        <begin position="8"/>
        <end position="80"/>
    </location>
</feature>
<feature type="domain" description="Nucleoside transporter/FeoB GTPase Gate" evidence="10">
    <location>
        <begin position="89"/>
        <end position="186"/>
    </location>
</feature>